<protein>
    <submittedName>
        <fullName evidence="1">Uncharacterized protein</fullName>
    </submittedName>
</protein>
<evidence type="ECO:0000313" key="2">
    <source>
        <dbReference type="Proteomes" id="UP000002190"/>
    </source>
</evidence>
<evidence type="ECO:0000313" key="1">
    <source>
        <dbReference type="EMBL" id="ADG20850.1"/>
    </source>
</evidence>
<geneLocation type="plasmid" evidence="1 2">
    <name>pBC201</name>
</geneLocation>
<dbReference type="PROSITE" id="PS51318">
    <property type="entry name" value="TAT"/>
    <property type="match status" value="1"/>
</dbReference>
<organism evidence="1 2">
    <name type="scientific">Paraburkholderia atlantica</name>
    <dbReference type="NCBI Taxonomy" id="2654982"/>
    <lineage>
        <taxon>Bacteria</taxon>
        <taxon>Pseudomonadati</taxon>
        <taxon>Pseudomonadota</taxon>
        <taxon>Betaproteobacteria</taxon>
        <taxon>Burkholderiales</taxon>
        <taxon>Burkholderiaceae</taxon>
        <taxon>Paraburkholderia</taxon>
    </lineage>
</organism>
<dbReference type="KEGG" id="bge:BC1002_7098"/>
<dbReference type="HOGENOM" id="CLU_2877237_0_0_4"/>
<reference evidence="1 2" key="2">
    <citation type="journal article" date="2012" name="J. Bacteriol.">
        <title>Genome Sequences of Burkholderia sp. Strains CCGE1002 and H160, Isolated from Legume Nodules in Mexico and Brazil.</title>
        <authorList>
            <person name="Ormeno-Orrillo E."/>
            <person name="Rogel M.A."/>
            <person name="Chueire L.M."/>
            <person name="Tiedje J.M."/>
            <person name="Martinez-Romero E."/>
            <person name="Hungria M."/>
        </authorList>
    </citation>
    <scope>NUCLEOTIDE SEQUENCE [LARGE SCALE GENOMIC DNA]</scope>
    <source>
        <strain evidence="1 2">CCGE1002</strain>
        <plasmid evidence="2">pBC201</plasmid>
    </source>
</reference>
<keyword evidence="1" id="KW-0614">Plasmid</keyword>
<reference evidence="2" key="1">
    <citation type="submission" date="2010-04" db="EMBL/GenBank/DDBJ databases">
        <title>Complete sequence of plasmid 1 of Burkholderia sp. CCGE1002.</title>
        <authorList>
            <consortium name="US DOE Joint Genome Institute"/>
            <person name="Lucas S."/>
            <person name="Copeland A."/>
            <person name="Lapidus A."/>
            <person name="Cheng J.-F."/>
            <person name="Bruce D."/>
            <person name="Goodwin L."/>
            <person name="Pitluck S."/>
            <person name="Chertkov O."/>
            <person name="Detter J.C."/>
            <person name="Han C."/>
            <person name="Tapia R."/>
            <person name="Land M."/>
            <person name="Hauser L."/>
            <person name="Kyrpides N."/>
            <person name="Ovchinnikova G."/>
            <person name="Martinez-Romero E."/>
            <person name="Hernandez M.A.R."/>
            <person name="Tiedje J.M."/>
            <person name="Woyke T."/>
        </authorList>
    </citation>
    <scope>NUCLEOTIDE SEQUENCE [LARGE SCALE GENOMIC DNA]</scope>
    <source>
        <strain evidence="2">CCGE1002</strain>
        <plasmid evidence="2">pBC201</plasmid>
    </source>
</reference>
<dbReference type="EMBL" id="CP002016">
    <property type="protein sequence ID" value="ADG20850.1"/>
    <property type="molecule type" value="Genomic_DNA"/>
</dbReference>
<name>D5WNH1_PARAM</name>
<dbReference type="AlphaFoldDB" id="D5WNH1"/>
<gene>
    <name evidence="1" type="ordered locus">BC1002_7098</name>
</gene>
<accession>D5WNH1</accession>
<dbReference type="InterPro" id="IPR006311">
    <property type="entry name" value="TAT_signal"/>
</dbReference>
<proteinExistence type="predicted"/>
<sequence length="63" mass="7133">MSDDRRLFISTTGIQAKTVAFGLCTDLPKRVEACLAIRLSGRYQEPRTYLLRARPKLINMGYG</sequence>
<dbReference type="Proteomes" id="UP000002190">
    <property type="component" value="Plasmid pBC201"/>
</dbReference>